<keyword evidence="6" id="KW-0128">Catecholamine metabolism</keyword>
<evidence type="ECO:0000256" key="2">
    <source>
        <dbReference type="ARBA" id="ARBA00022603"/>
    </source>
</evidence>
<dbReference type="EMBL" id="CAJNOQ010012611">
    <property type="protein sequence ID" value="CAF1304011.1"/>
    <property type="molecule type" value="Genomic_DNA"/>
</dbReference>
<comment type="caution">
    <text evidence="8">The sequence shown here is derived from an EMBL/GenBank/DDBJ whole genome shotgun (WGS) entry which is preliminary data.</text>
</comment>
<keyword evidence="2" id="KW-0489">Methyltransferase</keyword>
<dbReference type="PROSITE" id="PS51682">
    <property type="entry name" value="SAM_OMT_I"/>
    <property type="match status" value="1"/>
</dbReference>
<name>A0A815E0X5_9BILA</name>
<dbReference type="GO" id="GO:0032259">
    <property type="term" value="P:methylation"/>
    <property type="evidence" value="ECO:0007669"/>
    <property type="project" value="UniProtKB-KW"/>
</dbReference>
<dbReference type="GO" id="GO:0016206">
    <property type="term" value="F:catechol O-methyltransferase activity"/>
    <property type="evidence" value="ECO:0007669"/>
    <property type="project" value="UniProtKB-EC"/>
</dbReference>
<keyword evidence="5" id="KW-0531">Neurotransmitter degradation</keyword>
<evidence type="ECO:0000256" key="7">
    <source>
        <dbReference type="ARBA" id="ARBA00023453"/>
    </source>
</evidence>
<keyword evidence="4" id="KW-0949">S-adenosyl-L-methionine</keyword>
<evidence type="ECO:0000313" key="8">
    <source>
        <dbReference type="EMBL" id="CAF1304011.1"/>
    </source>
</evidence>
<proteinExistence type="inferred from homology"/>
<comment type="similarity">
    <text evidence="7">Belongs to the class I-like SAM-binding methyltransferase superfamily. Cation-dependent O-methyltransferase family.</text>
</comment>
<dbReference type="PANTHER" id="PTHR43836:SF2">
    <property type="entry name" value="CATECHOL O-METHYLTRANSFERASE 1-RELATED"/>
    <property type="match status" value="1"/>
</dbReference>
<accession>A0A815E0X5</accession>
<dbReference type="InterPro" id="IPR002935">
    <property type="entry name" value="SAM_O-MeTrfase"/>
</dbReference>
<gene>
    <name evidence="8" type="ORF">GPM918_LOCUS28662</name>
    <name evidence="9" type="ORF">OVA965_LOCUS33734</name>
    <name evidence="10" type="ORF">SRO942_LOCUS29180</name>
    <name evidence="11" type="ORF">TMI583_LOCUS34628</name>
</gene>
<dbReference type="EC" id="2.1.1.6" evidence="1"/>
<keyword evidence="12" id="KW-1185">Reference proteome</keyword>
<dbReference type="Proteomes" id="UP000663829">
    <property type="component" value="Unassembled WGS sequence"/>
</dbReference>
<dbReference type="PANTHER" id="PTHR43836">
    <property type="entry name" value="CATECHOL O-METHYLTRANSFERASE 1-RELATED"/>
    <property type="match status" value="1"/>
</dbReference>
<protein>
    <recommendedName>
        <fullName evidence="1">catechol O-methyltransferase</fullName>
        <ecNumber evidence="1">2.1.1.6</ecNumber>
    </recommendedName>
</protein>
<dbReference type="SUPFAM" id="SSF53335">
    <property type="entry name" value="S-adenosyl-L-methionine-dependent methyltransferases"/>
    <property type="match status" value="1"/>
</dbReference>
<evidence type="ECO:0000313" key="9">
    <source>
        <dbReference type="EMBL" id="CAF1422226.1"/>
    </source>
</evidence>
<dbReference type="InterPro" id="IPR029063">
    <property type="entry name" value="SAM-dependent_MTases_sf"/>
</dbReference>
<dbReference type="OrthoDB" id="186626at2759"/>
<evidence type="ECO:0000313" key="11">
    <source>
        <dbReference type="EMBL" id="CAF4222563.1"/>
    </source>
</evidence>
<dbReference type="GO" id="GO:0006584">
    <property type="term" value="P:catecholamine metabolic process"/>
    <property type="evidence" value="ECO:0007669"/>
    <property type="project" value="UniProtKB-KW"/>
</dbReference>
<evidence type="ECO:0000256" key="5">
    <source>
        <dbReference type="ARBA" id="ARBA00022867"/>
    </source>
</evidence>
<evidence type="ECO:0000256" key="3">
    <source>
        <dbReference type="ARBA" id="ARBA00022679"/>
    </source>
</evidence>
<dbReference type="Proteomes" id="UP000677228">
    <property type="component" value="Unassembled WGS sequence"/>
</dbReference>
<dbReference type="Proteomes" id="UP000682733">
    <property type="component" value="Unassembled WGS sequence"/>
</dbReference>
<evidence type="ECO:0000313" key="10">
    <source>
        <dbReference type="EMBL" id="CAF4133542.1"/>
    </source>
</evidence>
<reference evidence="8" key="1">
    <citation type="submission" date="2021-02" db="EMBL/GenBank/DDBJ databases">
        <authorList>
            <person name="Nowell W R."/>
        </authorList>
    </citation>
    <scope>NUCLEOTIDE SEQUENCE</scope>
</reference>
<evidence type="ECO:0000256" key="4">
    <source>
        <dbReference type="ARBA" id="ARBA00022691"/>
    </source>
</evidence>
<dbReference type="EMBL" id="CAJOBA010049324">
    <property type="protein sequence ID" value="CAF4222563.1"/>
    <property type="molecule type" value="Genomic_DNA"/>
</dbReference>
<organism evidence="8 12">
    <name type="scientific">Didymodactylos carnosus</name>
    <dbReference type="NCBI Taxonomy" id="1234261"/>
    <lineage>
        <taxon>Eukaryota</taxon>
        <taxon>Metazoa</taxon>
        <taxon>Spiralia</taxon>
        <taxon>Gnathifera</taxon>
        <taxon>Rotifera</taxon>
        <taxon>Eurotatoria</taxon>
        <taxon>Bdelloidea</taxon>
        <taxon>Philodinida</taxon>
        <taxon>Philodinidae</taxon>
        <taxon>Didymodactylos</taxon>
    </lineage>
</organism>
<evidence type="ECO:0000313" key="12">
    <source>
        <dbReference type="Proteomes" id="UP000663829"/>
    </source>
</evidence>
<dbReference type="EMBL" id="CAJNOK010027565">
    <property type="protein sequence ID" value="CAF1422226.1"/>
    <property type="molecule type" value="Genomic_DNA"/>
</dbReference>
<dbReference type="AlphaFoldDB" id="A0A815E0X5"/>
<dbReference type="Proteomes" id="UP000681722">
    <property type="component" value="Unassembled WGS sequence"/>
</dbReference>
<sequence length="166" mass="18584">MKRTCLGGSNVSRYICTLYGYSALRIASYLPKDALFITVDSNQESAQIASEIFKQAGISDRVHSVVGSSQTVIPQIKDQHPISSFDFIFIDHSGENYLRDFKLLEYHNLITSGTMIVADNILYPGSPDYADYIRNNPNYSSKMYEASVEWPVGVKIKDGVEVSVRN</sequence>
<keyword evidence="3" id="KW-0808">Transferase</keyword>
<dbReference type="Gene3D" id="3.40.50.150">
    <property type="entry name" value="Vaccinia Virus protein VP39"/>
    <property type="match status" value="1"/>
</dbReference>
<dbReference type="Pfam" id="PF01596">
    <property type="entry name" value="Methyltransf_3"/>
    <property type="match status" value="1"/>
</dbReference>
<evidence type="ECO:0000256" key="1">
    <source>
        <dbReference type="ARBA" id="ARBA00012880"/>
    </source>
</evidence>
<dbReference type="EMBL" id="CAJOBC010038897">
    <property type="protein sequence ID" value="CAF4133542.1"/>
    <property type="molecule type" value="Genomic_DNA"/>
</dbReference>
<evidence type="ECO:0000256" key="6">
    <source>
        <dbReference type="ARBA" id="ARBA00022939"/>
    </source>
</evidence>